<proteinExistence type="predicted"/>
<keyword evidence="1" id="KW-0812">Transmembrane</keyword>
<protein>
    <recommendedName>
        <fullName evidence="4">DUF3634 domain-containing protein</fullName>
    </recommendedName>
</protein>
<dbReference type="Proteomes" id="UP000315724">
    <property type="component" value="Chromosome"/>
</dbReference>
<dbReference type="OrthoDB" id="9930136at2"/>
<feature type="transmembrane region" description="Helical" evidence="1">
    <location>
        <begin position="6"/>
        <end position="24"/>
    </location>
</feature>
<keyword evidence="3" id="KW-1185">Reference proteome</keyword>
<dbReference type="EMBL" id="CP036267">
    <property type="protein sequence ID" value="QDT33089.1"/>
    <property type="molecule type" value="Genomic_DNA"/>
</dbReference>
<name>A0A517QN85_9PLAN</name>
<keyword evidence="1" id="KW-0472">Membrane</keyword>
<evidence type="ECO:0008006" key="4">
    <source>
        <dbReference type="Google" id="ProtNLM"/>
    </source>
</evidence>
<evidence type="ECO:0000256" key="1">
    <source>
        <dbReference type="SAM" id="Phobius"/>
    </source>
</evidence>
<dbReference type="AlphaFoldDB" id="A0A517QN85"/>
<accession>A0A517QN85</accession>
<evidence type="ECO:0000313" key="3">
    <source>
        <dbReference type="Proteomes" id="UP000315724"/>
    </source>
</evidence>
<organism evidence="2 3">
    <name type="scientific">Thalassoglobus polymorphus</name>
    <dbReference type="NCBI Taxonomy" id="2527994"/>
    <lineage>
        <taxon>Bacteria</taxon>
        <taxon>Pseudomonadati</taxon>
        <taxon>Planctomycetota</taxon>
        <taxon>Planctomycetia</taxon>
        <taxon>Planctomycetales</taxon>
        <taxon>Planctomycetaceae</taxon>
        <taxon>Thalassoglobus</taxon>
    </lineage>
</organism>
<reference evidence="2 3" key="1">
    <citation type="submission" date="2019-02" db="EMBL/GenBank/DDBJ databases">
        <title>Deep-cultivation of Planctomycetes and their phenomic and genomic characterization uncovers novel biology.</title>
        <authorList>
            <person name="Wiegand S."/>
            <person name="Jogler M."/>
            <person name="Boedeker C."/>
            <person name="Pinto D."/>
            <person name="Vollmers J."/>
            <person name="Rivas-Marin E."/>
            <person name="Kohn T."/>
            <person name="Peeters S.H."/>
            <person name="Heuer A."/>
            <person name="Rast P."/>
            <person name="Oberbeckmann S."/>
            <person name="Bunk B."/>
            <person name="Jeske O."/>
            <person name="Meyerdierks A."/>
            <person name="Storesund J.E."/>
            <person name="Kallscheuer N."/>
            <person name="Luecker S."/>
            <person name="Lage O.M."/>
            <person name="Pohl T."/>
            <person name="Merkel B.J."/>
            <person name="Hornburger P."/>
            <person name="Mueller R.-W."/>
            <person name="Bruemmer F."/>
            <person name="Labrenz M."/>
            <person name="Spormann A.M."/>
            <person name="Op den Camp H."/>
            <person name="Overmann J."/>
            <person name="Amann R."/>
            <person name="Jetten M.S.M."/>
            <person name="Mascher T."/>
            <person name="Medema M.H."/>
            <person name="Devos D.P."/>
            <person name="Kaster A.-K."/>
            <person name="Ovreas L."/>
            <person name="Rohde M."/>
            <person name="Galperin M.Y."/>
            <person name="Jogler C."/>
        </authorList>
    </citation>
    <scope>NUCLEOTIDE SEQUENCE [LARGE SCALE GENOMIC DNA]</scope>
    <source>
        <strain evidence="2 3">Mal48</strain>
    </source>
</reference>
<dbReference type="KEGG" id="tpol:Mal48_23410"/>
<keyword evidence="1" id="KW-1133">Transmembrane helix</keyword>
<gene>
    <name evidence="2" type="ORF">Mal48_23410</name>
</gene>
<sequence length="103" mass="11433">MSDSQVLIGIVFLGIAGWFVLSAIRPKSAIRLIIEGSNLVDSHGISSRARSQIETFVKQDLDYTGRLKVTGNPDSRGHVHLKFRGRIDSGTQQQIRNFLLTIL</sequence>
<evidence type="ECO:0000313" key="2">
    <source>
        <dbReference type="EMBL" id="QDT33089.1"/>
    </source>
</evidence>